<dbReference type="OrthoDB" id="10252587at2759"/>
<keyword evidence="10" id="KW-1185">Reference proteome</keyword>
<keyword evidence="5 6" id="KW-0539">Nucleus</keyword>
<reference evidence="9" key="1">
    <citation type="submission" date="2020-12" db="EMBL/GenBank/DDBJ databases">
        <title>Metabolic potential, ecology and presence of endohyphal bacteria is reflected in genomic diversity of Mucoromycotina.</title>
        <authorList>
            <person name="Muszewska A."/>
            <person name="Okrasinska A."/>
            <person name="Steczkiewicz K."/>
            <person name="Drgas O."/>
            <person name="Orlowska M."/>
            <person name="Perlinska-Lenart U."/>
            <person name="Aleksandrzak-Piekarczyk T."/>
            <person name="Szatraj K."/>
            <person name="Zielenkiewicz U."/>
            <person name="Pilsyk S."/>
            <person name="Malc E."/>
            <person name="Mieczkowski P."/>
            <person name="Kruszewska J.S."/>
            <person name="Biernat P."/>
            <person name="Pawlowska J."/>
        </authorList>
    </citation>
    <scope>NUCLEOTIDE SEQUENCE</scope>
    <source>
        <strain evidence="9">WA0000067209</strain>
    </source>
</reference>
<dbReference type="EMBL" id="JAEPQZ010000007">
    <property type="protein sequence ID" value="KAG2179094.1"/>
    <property type="molecule type" value="Genomic_DNA"/>
</dbReference>
<evidence type="ECO:0000313" key="10">
    <source>
        <dbReference type="Proteomes" id="UP000654370"/>
    </source>
</evidence>
<dbReference type="InterPro" id="IPR005339">
    <property type="entry name" value="GINS_Psf1"/>
</dbReference>
<dbReference type="GO" id="GO:1902983">
    <property type="term" value="P:DNA strand elongation involved in mitotic DNA replication"/>
    <property type="evidence" value="ECO:0007669"/>
    <property type="project" value="TreeGrafter"/>
</dbReference>
<dbReference type="PANTHER" id="PTHR12914:SF2">
    <property type="entry name" value="DNA REPLICATION COMPLEX GINS PROTEIN PSF1"/>
    <property type="match status" value="1"/>
</dbReference>
<dbReference type="Gene3D" id="1.20.58.1030">
    <property type="match status" value="1"/>
</dbReference>
<accession>A0A8H7UH92</accession>
<evidence type="ECO:0000256" key="3">
    <source>
        <dbReference type="ARBA" id="ARBA00015143"/>
    </source>
</evidence>
<evidence type="ECO:0000256" key="5">
    <source>
        <dbReference type="ARBA" id="ARBA00023242"/>
    </source>
</evidence>
<comment type="subcellular location">
    <subcellularLocation>
        <location evidence="1 6">Nucleus</location>
    </subcellularLocation>
</comment>
<evidence type="ECO:0000259" key="7">
    <source>
        <dbReference type="Pfam" id="PF05916"/>
    </source>
</evidence>
<keyword evidence="4 6" id="KW-0235">DNA replication</keyword>
<dbReference type="GO" id="GO:0000811">
    <property type="term" value="C:GINS complex"/>
    <property type="evidence" value="ECO:0007669"/>
    <property type="project" value="UniProtKB-UniRule"/>
</dbReference>
<dbReference type="InterPro" id="IPR056783">
    <property type="entry name" value="PSF1_C"/>
</dbReference>
<dbReference type="Pfam" id="PF05916">
    <property type="entry name" value="Sld5"/>
    <property type="match status" value="1"/>
</dbReference>
<comment type="caution">
    <text evidence="9">The sequence shown here is derived from an EMBL/GenBank/DDBJ whole genome shotgun (WGS) entry which is preliminary data.</text>
</comment>
<dbReference type="PANTHER" id="PTHR12914">
    <property type="entry name" value="PARTNER OF SLD5"/>
    <property type="match status" value="1"/>
</dbReference>
<dbReference type="CDD" id="cd21696">
    <property type="entry name" value="GINS_B_Psf1"/>
    <property type="match status" value="1"/>
</dbReference>
<organism evidence="9 10">
    <name type="scientific">Mortierella isabellina</name>
    <name type="common">Filamentous fungus</name>
    <name type="synonym">Umbelopsis isabellina</name>
    <dbReference type="NCBI Taxonomy" id="91625"/>
    <lineage>
        <taxon>Eukaryota</taxon>
        <taxon>Fungi</taxon>
        <taxon>Fungi incertae sedis</taxon>
        <taxon>Mucoromycota</taxon>
        <taxon>Mucoromycotina</taxon>
        <taxon>Umbelopsidomycetes</taxon>
        <taxon>Umbelopsidales</taxon>
        <taxon>Umbelopsidaceae</taxon>
        <taxon>Umbelopsis</taxon>
    </lineage>
</organism>
<dbReference type="InterPro" id="IPR036224">
    <property type="entry name" value="GINS_bundle-like_dom_sf"/>
</dbReference>
<dbReference type="InterPro" id="IPR021151">
    <property type="entry name" value="GINS_A"/>
</dbReference>
<evidence type="ECO:0000313" key="9">
    <source>
        <dbReference type="EMBL" id="KAG2179094.1"/>
    </source>
</evidence>
<evidence type="ECO:0000256" key="4">
    <source>
        <dbReference type="ARBA" id="ARBA00022705"/>
    </source>
</evidence>
<dbReference type="AlphaFoldDB" id="A0A8H7UH92"/>
<name>A0A8H7UH92_MORIS</name>
<feature type="domain" description="DNA replication complex GINS protein PSF1 C-terminal" evidence="8">
    <location>
        <begin position="149"/>
        <end position="196"/>
    </location>
</feature>
<gene>
    <name evidence="9" type="ORF">INT43_001944</name>
</gene>
<sequence>MSTFGDSAYKLAKEAKRTIEILAPYNEDLVRSICREIRFLCSVIDKIKAEMQSELQNNASTVTSILVHHLTVKRNKRVLMAYHRQRANRVKQITWDQGNALGNENRVCLSGPEIDFAKEHADLITSYKQNFMEIDLGGNGGIGLDPPVDLFIEVRVLKDAGEVQTEYGVLNLKRGSQFYVRRTDVESLIRSGYLKHV</sequence>
<dbReference type="Pfam" id="PF24997">
    <property type="entry name" value="PSF1_C"/>
    <property type="match status" value="1"/>
</dbReference>
<proteinExistence type="inferred from homology"/>
<evidence type="ECO:0000256" key="1">
    <source>
        <dbReference type="ARBA" id="ARBA00004123"/>
    </source>
</evidence>
<comment type="similarity">
    <text evidence="2 6">Belongs to the GINS1/PSF1 family.</text>
</comment>
<comment type="function">
    <text evidence="6">Required for correct functioning of the GINS complex, a complex that plays an essential role in the initiation of DNA replication, and progression of DNA replication forks. GINS complex seems to bind preferentially to single-stranded DNA.</text>
</comment>
<dbReference type="Proteomes" id="UP000654370">
    <property type="component" value="Unassembled WGS sequence"/>
</dbReference>
<protein>
    <recommendedName>
        <fullName evidence="3 6">DNA replication complex GINS protein PSF1</fullName>
    </recommendedName>
</protein>
<feature type="domain" description="GINS subunit" evidence="7">
    <location>
        <begin position="50"/>
        <end position="131"/>
    </location>
</feature>
<dbReference type="SUPFAM" id="SSF158573">
    <property type="entry name" value="GINS helical bundle-like"/>
    <property type="match status" value="1"/>
</dbReference>
<comment type="subunit">
    <text evidence="6">Component of the GINS complex.</text>
</comment>
<evidence type="ECO:0000256" key="6">
    <source>
        <dbReference type="RuleBase" id="RU368085"/>
    </source>
</evidence>
<dbReference type="CDD" id="cd11710">
    <property type="entry name" value="GINS_A_psf1"/>
    <property type="match status" value="1"/>
</dbReference>
<evidence type="ECO:0000256" key="2">
    <source>
        <dbReference type="ARBA" id="ARBA00006677"/>
    </source>
</evidence>
<evidence type="ECO:0000259" key="8">
    <source>
        <dbReference type="Pfam" id="PF24997"/>
    </source>
</evidence>